<keyword evidence="1" id="KW-1133">Transmembrane helix</keyword>
<keyword evidence="1" id="KW-0812">Transmembrane</keyword>
<feature type="domain" description="Methuselah N-terminal" evidence="3">
    <location>
        <begin position="15"/>
        <end position="117"/>
    </location>
</feature>
<dbReference type="GO" id="GO:0005886">
    <property type="term" value="C:plasma membrane"/>
    <property type="evidence" value="ECO:0007669"/>
    <property type="project" value="TreeGrafter"/>
</dbReference>
<organism evidence="4 5">
    <name type="scientific">Polypedilum vanderplanki</name>
    <name type="common">Sleeping chironomid midge</name>
    <dbReference type="NCBI Taxonomy" id="319348"/>
    <lineage>
        <taxon>Eukaryota</taxon>
        <taxon>Metazoa</taxon>
        <taxon>Ecdysozoa</taxon>
        <taxon>Arthropoda</taxon>
        <taxon>Hexapoda</taxon>
        <taxon>Insecta</taxon>
        <taxon>Pterygota</taxon>
        <taxon>Neoptera</taxon>
        <taxon>Endopterygota</taxon>
        <taxon>Diptera</taxon>
        <taxon>Nematocera</taxon>
        <taxon>Chironomoidea</taxon>
        <taxon>Chironomidae</taxon>
        <taxon>Chironominae</taxon>
        <taxon>Polypedilum</taxon>
        <taxon>Polypedilum</taxon>
    </lineage>
</organism>
<dbReference type="PANTHER" id="PTHR47154:SF2">
    <property type="entry name" value="G-PROTEIN COUPLED RECEPTOR MTH-RELATED"/>
    <property type="match status" value="1"/>
</dbReference>
<feature type="transmembrane region" description="Helical" evidence="1">
    <location>
        <begin position="235"/>
        <end position="257"/>
    </location>
</feature>
<keyword evidence="2" id="KW-0732">Signal</keyword>
<gene>
    <name evidence="4" type="ORF">PVAND_011081</name>
</gene>
<feature type="transmembrane region" description="Helical" evidence="1">
    <location>
        <begin position="316"/>
        <end position="334"/>
    </location>
</feature>
<evidence type="ECO:0000256" key="1">
    <source>
        <dbReference type="SAM" id="Phobius"/>
    </source>
</evidence>
<proteinExistence type="predicted"/>
<comment type="caution">
    <text evidence="4">The sequence shown here is derived from an EMBL/GenBank/DDBJ whole genome shotgun (WGS) entry which is preliminary data.</text>
</comment>
<evidence type="ECO:0000259" key="3">
    <source>
        <dbReference type="Pfam" id="PF06652"/>
    </source>
</evidence>
<sequence>MKNWKNLYTFIVILVNTCLTFCKESYNEKFTDDYLKENFPLEDFPNLKIYYDDYGNANFTFKFNVIKKKLKCETYEKIKTIDNASKFSIHRGGYVTYDEFYLERSEYCLQPYEQENKLKLKLEFCLLNAPALTTLHYLLLILTAIFLIVPTAIYIAFKEIRETLNGKLCIALVMTQIYIIFIMPLENIENFDIRYFTAIFYFIGAFSTSFVVNLMCFDIYLTLKHFREPHYQSAFFKKFVIFLIIFFFSATIVFSIIRPFYSDIFTYMLLGAMLTFLLNLLMNIFSLISSFYYLISVTRSSNISENTRFDIEKERFLMYLQLFAIMTICWYIEIRANWMWNSHESKIIADIIKCLSAVFCSYLLLSSSLVYSLIFEKYGTMNNEDIENNTEG</sequence>
<dbReference type="Pfam" id="PF06652">
    <property type="entry name" value="Methuselah_N"/>
    <property type="match status" value="1"/>
</dbReference>
<evidence type="ECO:0000313" key="5">
    <source>
        <dbReference type="Proteomes" id="UP001107558"/>
    </source>
</evidence>
<feature type="transmembrane region" description="Helical" evidence="1">
    <location>
        <begin position="269"/>
        <end position="295"/>
    </location>
</feature>
<reference evidence="4" key="1">
    <citation type="submission" date="2021-03" db="EMBL/GenBank/DDBJ databases">
        <title>Chromosome level genome of the anhydrobiotic midge Polypedilum vanderplanki.</title>
        <authorList>
            <person name="Yoshida Y."/>
            <person name="Kikawada T."/>
            <person name="Gusev O."/>
        </authorList>
    </citation>
    <scope>NUCLEOTIDE SEQUENCE</scope>
    <source>
        <strain evidence="4">NIAS01</strain>
        <tissue evidence="4">Whole body or cell culture</tissue>
    </source>
</reference>
<keyword evidence="5" id="KW-1185">Reference proteome</keyword>
<dbReference type="InterPro" id="IPR051384">
    <property type="entry name" value="Mth_GPCR"/>
</dbReference>
<feature type="signal peptide" evidence="2">
    <location>
        <begin position="1"/>
        <end position="22"/>
    </location>
</feature>
<accession>A0A9J6CIW7</accession>
<dbReference type="EMBL" id="JADBJN010000001">
    <property type="protein sequence ID" value="KAG5681667.1"/>
    <property type="molecule type" value="Genomic_DNA"/>
</dbReference>
<name>A0A9J6CIW7_POLVA</name>
<dbReference type="Proteomes" id="UP001107558">
    <property type="component" value="Chromosome 1"/>
</dbReference>
<dbReference type="GO" id="GO:0008528">
    <property type="term" value="F:G protein-coupled peptide receptor activity"/>
    <property type="evidence" value="ECO:0007669"/>
    <property type="project" value="TreeGrafter"/>
</dbReference>
<feature type="transmembrane region" description="Helical" evidence="1">
    <location>
        <begin position="135"/>
        <end position="157"/>
    </location>
</feature>
<evidence type="ECO:0000313" key="4">
    <source>
        <dbReference type="EMBL" id="KAG5681667.1"/>
    </source>
</evidence>
<keyword evidence="1" id="KW-0472">Membrane</keyword>
<dbReference type="InterPro" id="IPR010596">
    <property type="entry name" value="Methuselah_N_dom"/>
</dbReference>
<feature type="transmembrane region" description="Helical" evidence="1">
    <location>
        <begin position="354"/>
        <end position="374"/>
    </location>
</feature>
<feature type="transmembrane region" description="Helical" evidence="1">
    <location>
        <begin position="164"/>
        <end position="183"/>
    </location>
</feature>
<feature type="transmembrane region" description="Helical" evidence="1">
    <location>
        <begin position="195"/>
        <end position="223"/>
    </location>
</feature>
<evidence type="ECO:0000256" key="2">
    <source>
        <dbReference type="SAM" id="SignalP"/>
    </source>
</evidence>
<dbReference type="AlphaFoldDB" id="A0A9J6CIW7"/>
<dbReference type="PANTHER" id="PTHR47154">
    <property type="entry name" value="G-PROTEIN COUPLED RECEPTOR MTH-RELATED"/>
    <property type="match status" value="1"/>
</dbReference>
<protein>
    <recommendedName>
        <fullName evidence="3">Methuselah N-terminal domain-containing protein</fullName>
    </recommendedName>
</protein>
<feature type="chain" id="PRO_5039924432" description="Methuselah N-terminal domain-containing protein" evidence="2">
    <location>
        <begin position="23"/>
        <end position="392"/>
    </location>
</feature>